<evidence type="ECO:0000259" key="3">
    <source>
        <dbReference type="Pfam" id="PF24097"/>
    </source>
</evidence>
<proteinExistence type="predicted"/>
<evidence type="ECO:0000256" key="1">
    <source>
        <dbReference type="SAM" id="MobiDB-lite"/>
    </source>
</evidence>
<evidence type="ECO:0008006" key="9">
    <source>
        <dbReference type="Google" id="ProtNLM"/>
    </source>
</evidence>
<feature type="domain" description="Nucleoporin POM152 Ig-like" evidence="4">
    <location>
        <begin position="468"/>
        <end position="572"/>
    </location>
</feature>
<dbReference type="Proteomes" id="UP000799291">
    <property type="component" value="Unassembled WGS sequence"/>
</dbReference>
<dbReference type="Pfam" id="PF23664">
    <property type="entry name" value="Ig_Pom152"/>
    <property type="match status" value="3"/>
</dbReference>
<sequence length="1281" mass="142738">MNSTPRRGPGGFPATPQQQQQQQQQQQYNRSPNVRSPSTSTSTSTPTRPNVRSPLPDVPKPAPPTSSGPLIPTDILDAAQQRFYLFAFYIALWAWRLYDFYTLTIEEDESLALCLKWCFLDMCFIFGTPLLEIPWLEWSNGTAFLLFVLHAIADGMLMFRIGLPLTFWLVRLVGFLYDTETAINERSVKPGAILHNASLILGKQIINILPEGSAVLNPGKASFCLNSTVTYLEIPILVNQTEPIEMEITRIDVENNVNETITIKKSELKSMMKKAQKSAKTGKAVDPADPLTLRYTVKKKGVYLLSKVLDHSKLEVRPRMSNAVVATCPQARVRPTGDHRCRNDLSNVAIEVEGVPPLSVKYRLIVDDKPRGGSEFQNLQPEDLVSPLSKHSSQALVRSGREDVSWARPQKITVPLNETLATGRRWEYAVEEVQDGLGNFVSFVNADDEDRPKTKHIGIQQSFVVHERPKVFLKNCSPQKPLRRPKGKSTPLPVSYMSTGKGPVDGGHMIEYLFTPEDDIPSDGYHSSNAELKKQTLRTDSDPLTISAPGLYTLKSVSTDFCEGEVLEPTSCLLQNPPEPELSLSSEDIVDKCAGNPIGLRVALDFIGSPPFTVVYTEQEKGYRATERTVPVGSLRGSIDLAPERAGHYTYKFIKIRDAIYEEYRALSDLQLQQDVKPPASAHFIESRAPKHACIDDAVDFDVGLVGEGPFKLEYELVHNGKRTKHTVDIEEQHYTIRTKELKSGGEYTVALVSVTDKTGCKIFLKDAEAKVYVQQERPKAYFGHIEGKQSVMALEGRRVNLPLRLTGVKPWRLEYKNLETQQTHKVNVPDPNALLDVNEDGTYKLISVRDSVCPGFIEEKASQFHVGWVSRPRISIPESPSIMVEGSKYIKEAVCEGDEDSFEVSFTGNPPFDASYRQEYKDKKGKTAAISEKDLRVSSGSTSIRADTSKSGLYEYTFLKLADSRYDHSKKHFTPVSVQQTVYPRPSARFNSPGKTYSYCSREADGEEVIPVTLEGVAPFHLEVEIKHAGSPTPEVSTHKNIMSNKYDLKIEHRKLHLGHSSVTIRKVRDARGCSFKPSPGGPRVQISVHDAPTASPLEDRTDFCVGEYPSFALGGQAPFTIYYSFNSGNYKATETGNSLRRMADSPGTFTITGLRDSASECLASLSLTKQIHPIPTVRLSGGQVTEVDIHEGGATDLEFSFTGTPPFEFSYTRSTNARRGKKSKVQEIRTEVSHEFLLRIPVQEEGTYEVVSIKDQWCSFAKQVDGVDMRGGGQKLLQY</sequence>
<feature type="domain" description="Nucleoporin POM152 immunoglobulin-like" evidence="2">
    <location>
        <begin position="576"/>
        <end position="678"/>
    </location>
</feature>
<feature type="compositionally biased region" description="Low complexity" evidence="1">
    <location>
        <begin position="17"/>
        <end position="54"/>
    </location>
</feature>
<feature type="domain" description="Nucleoporin POM152 Ig-like" evidence="4">
    <location>
        <begin position="778"/>
        <end position="864"/>
    </location>
</feature>
<dbReference type="Pfam" id="PF24097">
    <property type="entry name" value="TMD_POM152"/>
    <property type="match status" value="1"/>
</dbReference>
<feature type="domain" description="Nucleoporin POM152 Ig-like" evidence="4">
    <location>
        <begin position="1177"/>
        <end position="1261"/>
    </location>
</feature>
<dbReference type="InterPro" id="IPR037701">
    <property type="entry name" value="Pom152"/>
</dbReference>
<feature type="domain" description="Nucleoporin POM152 immunoglobulin-like" evidence="2">
    <location>
        <begin position="879"/>
        <end position="983"/>
    </location>
</feature>
<dbReference type="EMBL" id="MU005578">
    <property type="protein sequence ID" value="KAF2685653.1"/>
    <property type="molecule type" value="Genomic_DNA"/>
</dbReference>
<dbReference type="Pfam" id="PF24527">
    <property type="entry name" value="Ig-like_Pom152_9"/>
    <property type="match status" value="1"/>
</dbReference>
<dbReference type="Pfam" id="PF24312">
    <property type="entry name" value="Ig-like_POM152"/>
    <property type="match status" value="3"/>
</dbReference>
<feature type="compositionally biased region" description="Pro residues" evidence="1">
    <location>
        <begin position="56"/>
        <end position="66"/>
    </location>
</feature>
<gene>
    <name evidence="7" type="ORF">K458DRAFT_430395</name>
</gene>
<evidence type="ECO:0000259" key="6">
    <source>
        <dbReference type="Pfam" id="PF24527"/>
    </source>
</evidence>
<accession>A0A6G1J636</accession>
<protein>
    <recommendedName>
        <fullName evidence="9">Nucleoporin Pom152</fullName>
    </recommendedName>
</protein>
<dbReference type="GO" id="GO:0006999">
    <property type="term" value="P:nuclear pore organization"/>
    <property type="evidence" value="ECO:0007669"/>
    <property type="project" value="TreeGrafter"/>
</dbReference>
<dbReference type="OrthoDB" id="5529162at2759"/>
<dbReference type="PANTHER" id="PTHR28206">
    <property type="entry name" value="NUCLEOPORIN POM152"/>
    <property type="match status" value="1"/>
</dbReference>
<dbReference type="InterPro" id="IPR056541">
    <property type="entry name" value="Ig-like_POM152"/>
</dbReference>
<dbReference type="PANTHER" id="PTHR28206:SF1">
    <property type="entry name" value="NUCLEOPORIN POM152"/>
    <property type="match status" value="1"/>
</dbReference>
<reference evidence="7" key="1">
    <citation type="journal article" date="2020" name="Stud. Mycol.">
        <title>101 Dothideomycetes genomes: a test case for predicting lifestyles and emergence of pathogens.</title>
        <authorList>
            <person name="Haridas S."/>
            <person name="Albert R."/>
            <person name="Binder M."/>
            <person name="Bloem J."/>
            <person name="Labutti K."/>
            <person name="Salamov A."/>
            <person name="Andreopoulos B."/>
            <person name="Baker S."/>
            <person name="Barry K."/>
            <person name="Bills G."/>
            <person name="Bluhm B."/>
            <person name="Cannon C."/>
            <person name="Castanera R."/>
            <person name="Culley D."/>
            <person name="Daum C."/>
            <person name="Ezra D."/>
            <person name="Gonzalez J."/>
            <person name="Henrissat B."/>
            <person name="Kuo A."/>
            <person name="Liang C."/>
            <person name="Lipzen A."/>
            <person name="Lutzoni F."/>
            <person name="Magnuson J."/>
            <person name="Mondo S."/>
            <person name="Nolan M."/>
            <person name="Ohm R."/>
            <person name="Pangilinan J."/>
            <person name="Park H.-J."/>
            <person name="Ramirez L."/>
            <person name="Alfaro M."/>
            <person name="Sun H."/>
            <person name="Tritt A."/>
            <person name="Yoshinaga Y."/>
            <person name="Zwiers L.-H."/>
            <person name="Turgeon B."/>
            <person name="Goodwin S."/>
            <person name="Spatafora J."/>
            <person name="Crous P."/>
            <person name="Grigoriev I."/>
        </authorList>
    </citation>
    <scope>NUCLEOTIDE SEQUENCE</scope>
    <source>
        <strain evidence="7">CBS 122367</strain>
    </source>
</reference>
<feature type="region of interest" description="Disordered" evidence="1">
    <location>
        <begin position="476"/>
        <end position="500"/>
    </location>
</feature>
<dbReference type="GO" id="GO:0006606">
    <property type="term" value="P:protein import into nucleus"/>
    <property type="evidence" value="ECO:0007669"/>
    <property type="project" value="TreeGrafter"/>
</dbReference>
<evidence type="ECO:0000259" key="5">
    <source>
        <dbReference type="Pfam" id="PF24519"/>
    </source>
</evidence>
<feature type="region of interest" description="Disordered" evidence="1">
    <location>
        <begin position="1"/>
        <end position="67"/>
    </location>
</feature>
<keyword evidence="8" id="KW-1185">Reference proteome</keyword>
<dbReference type="InterPro" id="IPR056544">
    <property type="entry name" value="Ig_POM152"/>
</dbReference>
<dbReference type="GO" id="GO:0070762">
    <property type="term" value="C:nuclear pore transmembrane ring"/>
    <property type="evidence" value="ECO:0007669"/>
    <property type="project" value="TreeGrafter"/>
</dbReference>
<evidence type="ECO:0000259" key="2">
    <source>
        <dbReference type="Pfam" id="PF23664"/>
    </source>
</evidence>
<organism evidence="7 8">
    <name type="scientific">Lentithecium fluviatile CBS 122367</name>
    <dbReference type="NCBI Taxonomy" id="1168545"/>
    <lineage>
        <taxon>Eukaryota</taxon>
        <taxon>Fungi</taxon>
        <taxon>Dikarya</taxon>
        <taxon>Ascomycota</taxon>
        <taxon>Pezizomycotina</taxon>
        <taxon>Dothideomycetes</taxon>
        <taxon>Pleosporomycetidae</taxon>
        <taxon>Pleosporales</taxon>
        <taxon>Massarineae</taxon>
        <taxon>Lentitheciaceae</taxon>
        <taxon>Lentithecium</taxon>
    </lineage>
</organism>
<dbReference type="Pfam" id="PF24519">
    <property type="entry name" value="Ig-like_Pom152_1"/>
    <property type="match status" value="1"/>
</dbReference>
<dbReference type="InterPro" id="IPR056543">
    <property type="entry name" value="Ig-like_POM152_9th"/>
</dbReference>
<dbReference type="InterPro" id="IPR056542">
    <property type="entry name" value="Ig-like_POM152_1st"/>
</dbReference>
<dbReference type="GO" id="GO:0017056">
    <property type="term" value="F:structural constituent of nuclear pore"/>
    <property type="evidence" value="ECO:0007669"/>
    <property type="project" value="InterPro"/>
</dbReference>
<feature type="domain" description="Nucleoporin POM152 ninth Ig-like" evidence="6">
    <location>
        <begin position="1094"/>
        <end position="1171"/>
    </location>
</feature>
<evidence type="ECO:0000313" key="7">
    <source>
        <dbReference type="EMBL" id="KAF2685653.1"/>
    </source>
</evidence>
<evidence type="ECO:0000259" key="4">
    <source>
        <dbReference type="Pfam" id="PF24312"/>
    </source>
</evidence>
<feature type="domain" description="Nucleoporin POM152 N-terminal transmembrane" evidence="3">
    <location>
        <begin position="77"/>
        <end position="161"/>
    </location>
</feature>
<evidence type="ECO:0000313" key="8">
    <source>
        <dbReference type="Proteomes" id="UP000799291"/>
    </source>
</evidence>
<feature type="domain" description="Nucleoporin POM152 first Ig-like" evidence="5">
    <location>
        <begin position="213"/>
        <end position="325"/>
    </location>
</feature>
<feature type="domain" description="Nucleoporin POM152 immunoglobulin-like" evidence="2">
    <location>
        <begin position="686"/>
        <end position="775"/>
    </location>
</feature>
<name>A0A6G1J636_9PLEO</name>
<dbReference type="InterPro" id="IPR056540">
    <property type="entry name" value="TMD_POM152"/>
</dbReference>